<dbReference type="Proteomes" id="UP000565745">
    <property type="component" value="Unassembled WGS sequence"/>
</dbReference>
<gene>
    <name evidence="5" type="ORF">GGR93_002873</name>
</gene>
<evidence type="ECO:0000256" key="1">
    <source>
        <dbReference type="ARBA" id="ARBA00009766"/>
    </source>
</evidence>
<dbReference type="Pfam" id="PF07012">
    <property type="entry name" value="Curlin_rpt"/>
    <property type="match status" value="2"/>
</dbReference>
<organism evidence="5 6">
    <name type="scientific">Sulfitobacter noctilucicola</name>
    <dbReference type="NCBI Taxonomy" id="1342301"/>
    <lineage>
        <taxon>Bacteria</taxon>
        <taxon>Pseudomonadati</taxon>
        <taxon>Pseudomonadota</taxon>
        <taxon>Alphaproteobacteria</taxon>
        <taxon>Rhodobacterales</taxon>
        <taxon>Roseobacteraceae</taxon>
        <taxon>Sulfitobacter</taxon>
    </lineage>
</organism>
<accession>A0A7W6Q4B9</accession>
<comment type="caution">
    <text evidence="5">The sequence shown here is derived from an EMBL/GenBank/DDBJ whole genome shotgun (WGS) entry which is preliminary data.</text>
</comment>
<dbReference type="EMBL" id="JACIFU010000003">
    <property type="protein sequence ID" value="MBB4175085.1"/>
    <property type="molecule type" value="Genomic_DNA"/>
</dbReference>
<evidence type="ECO:0000256" key="2">
    <source>
        <dbReference type="ARBA" id="ARBA00022729"/>
    </source>
</evidence>
<comment type="similarity">
    <text evidence="1">Belongs to the CsgA/CsgB family.</text>
</comment>
<keyword evidence="6" id="KW-1185">Reference proteome</keyword>
<dbReference type="AlphaFoldDB" id="A0A7W6Q4B9"/>
<dbReference type="RefSeq" id="WP_025055820.1">
    <property type="nucleotide sequence ID" value="NZ_JACIFU010000003.1"/>
</dbReference>
<evidence type="ECO:0008006" key="7">
    <source>
        <dbReference type="Google" id="ProtNLM"/>
    </source>
</evidence>
<feature type="signal peptide" evidence="4">
    <location>
        <begin position="1"/>
        <end position="22"/>
    </location>
</feature>
<feature type="chain" id="PRO_5030804142" description="Curlin associated repeat-containing protein" evidence="4">
    <location>
        <begin position="23"/>
        <end position="329"/>
    </location>
</feature>
<dbReference type="InterPro" id="IPR009742">
    <property type="entry name" value="Curlin_rpt"/>
</dbReference>
<dbReference type="GO" id="GO:0009289">
    <property type="term" value="C:pilus"/>
    <property type="evidence" value="ECO:0007669"/>
    <property type="project" value="InterPro"/>
</dbReference>
<feature type="region of interest" description="Disordered" evidence="3">
    <location>
        <begin position="60"/>
        <end position="118"/>
    </location>
</feature>
<dbReference type="GO" id="GO:0007155">
    <property type="term" value="P:cell adhesion"/>
    <property type="evidence" value="ECO:0007669"/>
    <property type="project" value="InterPro"/>
</dbReference>
<evidence type="ECO:0000256" key="4">
    <source>
        <dbReference type="SAM" id="SignalP"/>
    </source>
</evidence>
<evidence type="ECO:0000256" key="3">
    <source>
        <dbReference type="SAM" id="MobiDB-lite"/>
    </source>
</evidence>
<name>A0A7W6Q4B9_9RHOB</name>
<protein>
    <recommendedName>
        <fullName evidence="7">Curlin associated repeat-containing protein</fullName>
    </recommendedName>
</protein>
<proteinExistence type="inferred from homology"/>
<evidence type="ECO:0000313" key="5">
    <source>
        <dbReference type="EMBL" id="MBB4175085.1"/>
    </source>
</evidence>
<evidence type="ECO:0000313" key="6">
    <source>
        <dbReference type="Proteomes" id="UP000565745"/>
    </source>
</evidence>
<reference evidence="5 6" key="1">
    <citation type="submission" date="2020-08" db="EMBL/GenBank/DDBJ databases">
        <title>Genomic Encyclopedia of Type Strains, Phase IV (KMG-IV): sequencing the most valuable type-strain genomes for metagenomic binning, comparative biology and taxonomic classification.</title>
        <authorList>
            <person name="Goeker M."/>
        </authorList>
    </citation>
    <scope>NUCLEOTIDE SEQUENCE [LARGE SCALE GENOMIC DNA]</scope>
    <source>
        <strain evidence="5 6">DSM 101015</strain>
    </source>
</reference>
<feature type="compositionally biased region" description="Polar residues" evidence="3">
    <location>
        <begin position="60"/>
        <end position="85"/>
    </location>
</feature>
<keyword evidence="2 4" id="KW-0732">Signal</keyword>
<sequence length="329" mass="33110">MKKYLFATASVFALTLATTAQANDSTISQIGATQTATVDQTGGSEGVSSINQIGANHTASVTQADDPNNGTPAFNTASNTSSISQEGDGAIATVNQTGDPSGAPGNISEVTQFNDGPPSAIADVLQDGTNNFSSVEQGRDVDPVDRRGQNALISQTGSDHISTVLQRGNLNDATVTQSGLGNTSDVTQGGLDNLAGVTQSGDGNLSTVSQSANFGEAQIEQSGNSNESDVVQDGRANSSVAALILQDGNNNTSTVLQTSLVAGPGSGNQFAEVTQSTDWNSSVITQDGGDPVVDTVNTGNSASVFQTVTSGNMSNIAQSGAGNSATVNQ</sequence>
<dbReference type="OrthoDB" id="8441460at2"/>